<dbReference type="Proteomes" id="UP000309561">
    <property type="component" value="Unassembled WGS sequence"/>
</dbReference>
<dbReference type="AlphaFoldDB" id="A0A4U2Z527"/>
<keyword evidence="2" id="KW-1185">Reference proteome</keyword>
<gene>
    <name evidence="1" type="ORF">FCU45_08255</name>
</gene>
<dbReference type="OrthoDB" id="49105at2"/>
<comment type="caution">
    <text evidence="1">The sequence shown here is derived from an EMBL/GenBank/DDBJ whole genome shotgun (WGS) entry which is preliminary data.</text>
</comment>
<evidence type="ECO:0000313" key="1">
    <source>
        <dbReference type="EMBL" id="TKI68944.1"/>
    </source>
</evidence>
<evidence type="ECO:0000313" key="2">
    <source>
        <dbReference type="Proteomes" id="UP000309561"/>
    </source>
</evidence>
<accession>A0A4U2Z527</accession>
<name>A0A4U2Z527_9BACT</name>
<dbReference type="RefSeq" id="WP_137014183.1">
    <property type="nucleotide sequence ID" value="NZ_SZPX01000006.1"/>
</dbReference>
<protein>
    <recommendedName>
        <fullName evidence="3">Hydrogenase-4 component G</fullName>
    </recommendedName>
</protein>
<evidence type="ECO:0008006" key="3">
    <source>
        <dbReference type="Google" id="ProtNLM"/>
    </source>
</evidence>
<organism evidence="1 2">
    <name type="scientific">Sulfurimonas crateris</name>
    <dbReference type="NCBI Taxonomy" id="2574727"/>
    <lineage>
        <taxon>Bacteria</taxon>
        <taxon>Pseudomonadati</taxon>
        <taxon>Campylobacterota</taxon>
        <taxon>Epsilonproteobacteria</taxon>
        <taxon>Campylobacterales</taxon>
        <taxon>Sulfurimonadaceae</taxon>
        <taxon>Sulfurimonas</taxon>
    </lineage>
</organism>
<reference evidence="1 2" key="1">
    <citation type="submission" date="2019-04" db="EMBL/GenBank/DDBJ databases">
        <title>Sulfurimonas crateris sp. nov. a facultative anaerobic sulfur-oxidizing chemolithautotrophic bacterium isolated from a terrestrial mud vulcano.</title>
        <authorList>
            <person name="Ratnikova N.M."/>
            <person name="Slobodkin A.I."/>
            <person name="Merkel A.Y."/>
            <person name="Novikov A."/>
            <person name="Bonch-Osmolovskaya E.A."/>
            <person name="Slobodkina G.B."/>
        </authorList>
    </citation>
    <scope>NUCLEOTIDE SEQUENCE [LARGE SCALE GENOMIC DNA]</scope>
    <source>
        <strain evidence="1 2">SN118</strain>
    </source>
</reference>
<dbReference type="EMBL" id="SZPX01000006">
    <property type="protein sequence ID" value="TKI68944.1"/>
    <property type="molecule type" value="Genomic_DNA"/>
</dbReference>
<sequence length="180" mass="19916">MQISSLNQAFEPVKKGNVIKPLFTEKLSKDEVSEIRGQIRENANAMAFNSALVQGGFSGLDENFEKQYEEFKSFLQEVGYSGKPIAQLSKDEAAELVSEDGFFGIEQTSQRIADFVINGAAGDKDRFRAGREGMIQGFKEAEAIWGGELPEISQKTMAKAIELVDKAMYDLGFSIINEEV</sequence>
<proteinExistence type="predicted"/>